<dbReference type="AlphaFoldDB" id="S4WJ28"/>
<dbReference type="EMBL" id="KC863955">
    <property type="protein sequence ID" value="AGO97196.1"/>
    <property type="molecule type" value="Genomic_DNA"/>
</dbReference>
<accession>S4WJ28</accession>
<feature type="domain" description="Bacterial bifunctional deaminase-reductase C-terminal" evidence="1">
    <location>
        <begin position="2"/>
        <end position="178"/>
    </location>
</feature>
<dbReference type="InterPro" id="IPR024072">
    <property type="entry name" value="DHFR-like_dom_sf"/>
</dbReference>
<dbReference type="SUPFAM" id="SSF53597">
    <property type="entry name" value="Dihydrofolate reductase-like"/>
    <property type="match status" value="1"/>
</dbReference>
<protein>
    <submittedName>
        <fullName evidence="2">Dihydrofolate reductase</fullName>
    </submittedName>
</protein>
<evidence type="ECO:0000313" key="2">
    <source>
        <dbReference type="EMBL" id="AGO97196.1"/>
    </source>
</evidence>
<dbReference type="InterPro" id="IPR002734">
    <property type="entry name" value="RibDG_C"/>
</dbReference>
<organism evidence="2">
    <name type="scientific">Salinispora pacifica</name>
    <dbReference type="NCBI Taxonomy" id="351187"/>
    <lineage>
        <taxon>Bacteria</taxon>
        <taxon>Bacillati</taxon>
        <taxon>Actinomycetota</taxon>
        <taxon>Actinomycetes</taxon>
        <taxon>Micromonosporales</taxon>
        <taxon>Micromonosporaceae</taxon>
        <taxon>Salinispora</taxon>
    </lineage>
</organism>
<name>S4WJ28_SALPI</name>
<dbReference type="GO" id="GO:0009231">
    <property type="term" value="P:riboflavin biosynthetic process"/>
    <property type="evidence" value="ECO:0007669"/>
    <property type="project" value="InterPro"/>
</dbReference>
<sequence length="198" mass="21977">MRKLIVVSAVSMDGFFEGPGHDVMAVPMENCFGTYNLERLQAADTVLLGANSYTMFSSYWTSVADDNSAFEADREFSKIYNVVDKVVVSDHASPPPADHPWADNTRIISRADAPTEIAKLKEQDGREIVTWGSRTTWNGLLQHGLIDEIHVLLGPAALAGGTPLFEHPVSLRRLGVRTFDNFDTVLVRYAVQQPSRQR</sequence>
<dbReference type="GO" id="GO:0008703">
    <property type="term" value="F:5-amino-6-(5-phosphoribosylamino)uracil reductase activity"/>
    <property type="evidence" value="ECO:0007669"/>
    <property type="project" value="InterPro"/>
</dbReference>
<evidence type="ECO:0000259" key="1">
    <source>
        <dbReference type="Pfam" id="PF01872"/>
    </source>
</evidence>
<proteinExistence type="predicted"/>
<reference evidence="2" key="1">
    <citation type="journal article" date="2013" name="J. Am. Chem. Soc.">
        <title>Structures and comparative characterization of biosynthetic gene clusters for cyanosporasides, enediyne-derived natural products from marine actinomycetes.</title>
        <authorList>
            <person name="Lane A.L."/>
            <person name="Nam S.J."/>
            <person name="Fukuda T."/>
            <person name="Yamanaka K."/>
            <person name="Kauffman C.A."/>
            <person name="Jensen P.R."/>
            <person name="Fenical W."/>
            <person name="Moore B.S."/>
        </authorList>
    </citation>
    <scope>NUCLEOTIDE SEQUENCE</scope>
    <source>
        <strain evidence="2">CNS143</strain>
    </source>
</reference>
<dbReference type="Pfam" id="PF01872">
    <property type="entry name" value="RibD_C"/>
    <property type="match status" value="1"/>
</dbReference>
<dbReference type="Gene3D" id="3.40.430.10">
    <property type="entry name" value="Dihydrofolate Reductase, subunit A"/>
    <property type="match status" value="1"/>
</dbReference>